<keyword evidence="10" id="KW-1185">Reference proteome</keyword>
<dbReference type="OrthoDB" id="295656at2759"/>
<evidence type="ECO:0000256" key="7">
    <source>
        <dbReference type="ARBA" id="ARBA00023242"/>
    </source>
</evidence>
<dbReference type="InterPro" id="IPR040134">
    <property type="entry name" value="PSMD12/CSN4"/>
</dbReference>
<dbReference type="SUPFAM" id="SSF46785">
    <property type="entry name" value="Winged helix' DNA-binding domain"/>
    <property type="match status" value="1"/>
</dbReference>
<dbReference type="PANTHER" id="PTHR10855">
    <property type="entry name" value="26S PROTEASOME NON-ATPASE REGULATORY SUBUNIT 12/COP9 SIGNALOSOME COMPLEX SUBUNIT 4"/>
    <property type="match status" value="1"/>
</dbReference>
<dbReference type="GO" id="GO:0008180">
    <property type="term" value="C:COP9 signalosome"/>
    <property type="evidence" value="ECO:0007669"/>
    <property type="project" value="UniProtKB-KW"/>
</dbReference>
<dbReference type="SMART" id="SM00088">
    <property type="entry name" value="PINT"/>
    <property type="match status" value="1"/>
</dbReference>
<reference evidence="11" key="1">
    <citation type="submission" date="2016-06" db="UniProtKB">
        <authorList>
            <consortium name="WormBaseParasite"/>
        </authorList>
    </citation>
    <scope>IDENTIFICATION</scope>
</reference>
<keyword evidence="7" id="KW-0539">Nucleus</keyword>
<evidence type="ECO:0000256" key="3">
    <source>
        <dbReference type="ARBA" id="ARBA00010417"/>
    </source>
</evidence>
<dbReference type="AlphaFoldDB" id="A0A183J5V1"/>
<dbReference type="WBParaSite" id="SBAD_0001163301-mRNA-1">
    <property type="protein sequence ID" value="SBAD_0001163301-mRNA-1"/>
    <property type="gene ID" value="SBAD_0001163301"/>
</dbReference>
<evidence type="ECO:0000313" key="10">
    <source>
        <dbReference type="Proteomes" id="UP000270296"/>
    </source>
</evidence>
<evidence type="ECO:0000313" key="9">
    <source>
        <dbReference type="EMBL" id="VDP38356.1"/>
    </source>
</evidence>
<dbReference type="PANTHER" id="PTHR10855:SF2">
    <property type="entry name" value="COP9 SIGNALOSOME COMPLEX SUBUNIT 4"/>
    <property type="match status" value="1"/>
</dbReference>
<reference evidence="9 10" key="2">
    <citation type="submission" date="2018-11" db="EMBL/GenBank/DDBJ databases">
        <authorList>
            <consortium name="Pathogen Informatics"/>
        </authorList>
    </citation>
    <scope>NUCLEOTIDE SEQUENCE [LARGE SCALE GENOMIC DNA]</scope>
</reference>
<evidence type="ECO:0000256" key="5">
    <source>
        <dbReference type="ARBA" id="ARBA00022490"/>
    </source>
</evidence>
<organism evidence="11">
    <name type="scientific">Soboliphyme baturini</name>
    <dbReference type="NCBI Taxonomy" id="241478"/>
    <lineage>
        <taxon>Eukaryota</taxon>
        <taxon>Metazoa</taxon>
        <taxon>Ecdysozoa</taxon>
        <taxon>Nematoda</taxon>
        <taxon>Enoplea</taxon>
        <taxon>Dorylaimia</taxon>
        <taxon>Dioctophymatida</taxon>
        <taxon>Dioctophymatoidea</taxon>
        <taxon>Soboliphymatidae</taxon>
        <taxon>Soboliphyme</taxon>
    </lineage>
</organism>
<accession>A0A183J5V1</accession>
<evidence type="ECO:0000259" key="8">
    <source>
        <dbReference type="PROSITE" id="PS50250"/>
    </source>
</evidence>
<evidence type="ECO:0000256" key="2">
    <source>
        <dbReference type="ARBA" id="ARBA00004496"/>
    </source>
</evidence>
<feature type="domain" description="PCI" evidence="8">
    <location>
        <begin position="201"/>
        <end position="370"/>
    </location>
</feature>
<dbReference type="Pfam" id="PF22241">
    <property type="entry name" value="PSMD12-CSN4_N"/>
    <property type="match status" value="1"/>
</dbReference>
<keyword evidence="6" id="KW-0736">Signalosome</keyword>
<evidence type="ECO:0000313" key="11">
    <source>
        <dbReference type="WBParaSite" id="SBAD_0001163301-mRNA-1"/>
    </source>
</evidence>
<dbReference type="Pfam" id="PF01399">
    <property type="entry name" value="PCI"/>
    <property type="match status" value="1"/>
</dbReference>
<dbReference type="InterPro" id="IPR036390">
    <property type="entry name" value="WH_DNA-bd_sf"/>
</dbReference>
<keyword evidence="5" id="KW-0963">Cytoplasm</keyword>
<name>A0A183J5V1_9BILA</name>
<comment type="similarity">
    <text evidence="3">Belongs to the CSN4 family.</text>
</comment>
<dbReference type="Proteomes" id="UP000270296">
    <property type="component" value="Unassembled WGS sequence"/>
</dbReference>
<dbReference type="InterPro" id="IPR036388">
    <property type="entry name" value="WH-like_DNA-bd_sf"/>
</dbReference>
<dbReference type="InterPro" id="IPR054559">
    <property type="entry name" value="PSMD12-CSN4-like_N"/>
</dbReference>
<gene>
    <name evidence="9" type="ORF">SBAD_LOCUS11249</name>
</gene>
<dbReference type="GO" id="GO:0005829">
    <property type="term" value="C:cytosol"/>
    <property type="evidence" value="ECO:0007669"/>
    <property type="project" value="TreeGrafter"/>
</dbReference>
<dbReference type="EMBL" id="UZAM01015326">
    <property type="protein sequence ID" value="VDP38356.1"/>
    <property type="molecule type" value="Genomic_DNA"/>
</dbReference>
<evidence type="ECO:0000256" key="4">
    <source>
        <dbReference type="ARBA" id="ARBA00014881"/>
    </source>
</evidence>
<evidence type="ECO:0000256" key="6">
    <source>
        <dbReference type="ARBA" id="ARBA00022790"/>
    </source>
</evidence>
<comment type="subcellular location">
    <subcellularLocation>
        <location evidence="2">Cytoplasm</location>
    </subcellularLocation>
    <subcellularLocation>
        <location evidence="1">Nucleus</location>
    </subcellularLocation>
</comment>
<sequence>MEDVAGQVVDIMIQTSVHKDQADRLRALLESILNDEQNKRDGTAMANALNLFIDSIVSENISLVVSRQLVTEVAQKLSQFPDEVAREVGHRLLSVIQPRVISYEEQAASVRQHLADIYERQCEWREAAKVLIGIPLETGQRQYSAEYKMRTYLRIAQLYLEDNDITKAETYVNRASLLQAECKSDEMQVKYKAQYARVLNFRRKFFDAAQRYYELSLRTELFEKERLAALTSALQCAVLASAGQQRSRILAILFKDERCQQLQSYGILEKMYLDRIIRKEELEDFKNELLPHQLALTSDGSSLLERAMIEHNMLSASKLYNNISFVELGNLLDISAERAEKIASQMITEGRMSGYIDQLESVAYFTGKLL</sequence>
<dbReference type="InterPro" id="IPR000717">
    <property type="entry name" value="PCI_dom"/>
</dbReference>
<dbReference type="Gene3D" id="1.10.10.10">
    <property type="entry name" value="Winged helix-like DNA-binding domain superfamily/Winged helix DNA-binding domain"/>
    <property type="match status" value="1"/>
</dbReference>
<proteinExistence type="inferred from homology"/>
<evidence type="ECO:0000256" key="1">
    <source>
        <dbReference type="ARBA" id="ARBA00004123"/>
    </source>
</evidence>
<dbReference type="PROSITE" id="PS50250">
    <property type="entry name" value="PCI"/>
    <property type="match status" value="1"/>
</dbReference>
<protein>
    <recommendedName>
        <fullName evidence="4">COP9 signalosome complex subunit 4</fullName>
    </recommendedName>
</protein>